<dbReference type="KEGG" id="asc:ASAC_1087"/>
<organism evidence="1 2">
    <name type="scientific">Acidilobus saccharovorans (strain DSM 16705 / JCM 18335 / VKM B-2471 / 345-15)</name>
    <dbReference type="NCBI Taxonomy" id="666510"/>
    <lineage>
        <taxon>Archaea</taxon>
        <taxon>Thermoproteota</taxon>
        <taxon>Thermoprotei</taxon>
        <taxon>Acidilobales</taxon>
        <taxon>Acidilobaceae</taxon>
        <taxon>Acidilobus</taxon>
    </lineage>
</organism>
<dbReference type="Proteomes" id="UP000000346">
    <property type="component" value="Chromosome"/>
</dbReference>
<name>D9Q2F4_ACIS3</name>
<keyword evidence="2" id="KW-1185">Reference proteome</keyword>
<dbReference type="AlphaFoldDB" id="D9Q2F4"/>
<protein>
    <submittedName>
        <fullName evidence="1">Uncharacterized protein</fullName>
    </submittedName>
</protein>
<dbReference type="HOGENOM" id="CLU_3056911_0_0_2"/>
<evidence type="ECO:0000313" key="1">
    <source>
        <dbReference type="EMBL" id="ADL19492.1"/>
    </source>
</evidence>
<evidence type="ECO:0000313" key="2">
    <source>
        <dbReference type="Proteomes" id="UP000000346"/>
    </source>
</evidence>
<gene>
    <name evidence="1" type="ordered locus">ASAC_1087</name>
</gene>
<sequence>MCYEDSVQIDEVRRVCKECYAKGLVGSYFSGSKINMTYVGGALKLARRIIELS</sequence>
<reference evidence="1 2" key="1">
    <citation type="journal article" date="2010" name="Appl. Environ. Microbiol.">
        <title>The genome sequence of the crenarchaeon Acidilobus saccharovorans supports a new order, Acidilobales, and suggests an important ecological role in terrestrial acidic hot springs.</title>
        <authorList>
            <person name="Mardanov A.V."/>
            <person name="Svetlitchnyi V.A."/>
            <person name="Beletsky A.V."/>
            <person name="Prokofeva M.I."/>
            <person name="Bonch-Osmolovskaya E.A."/>
            <person name="Ravin N.V."/>
            <person name="Skryabin K.G."/>
        </authorList>
    </citation>
    <scope>NUCLEOTIDE SEQUENCE [LARGE SCALE GENOMIC DNA]</scope>
    <source>
        <strain evidence="2">DSM 16705 / JCM 18335 / VKM B-2471 / 345-15</strain>
    </source>
</reference>
<dbReference type="InParanoid" id="D9Q2F4"/>
<dbReference type="EMBL" id="CP001742">
    <property type="protein sequence ID" value="ADL19492.1"/>
    <property type="molecule type" value="Genomic_DNA"/>
</dbReference>
<proteinExistence type="predicted"/>
<accession>D9Q2F4</accession>